<comment type="subunit">
    <text evidence="1">Self-associates forming complexes of several hundred monomers.</text>
</comment>
<evidence type="ECO:0000256" key="3">
    <source>
        <dbReference type="ARBA" id="ARBA00023015"/>
    </source>
</evidence>
<reference evidence="7" key="1">
    <citation type="submission" date="2019-08" db="EMBL/GenBank/DDBJ databases">
        <title>The genome of the North American firefly Photinus pyralis.</title>
        <authorList>
            <consortium name="Photinus pyralis genome working group"/>
            <person name="Fallon T.R."/>
            <person name="Sander Lower S.E."/>
            <person name="Weng J.-K."/>
        </authorList>
    </citation>
    <scope>NUCLEOTIDE SEQUENCE</scope>
    <source>
        <strain evidence="7">TRF0915ILg1</strain>
        <tissue evidence="7">Whole body</tissue>
    </source>
</reference>
<evidence type="ECO:0000256" key="2">
    <source>
        <dbReference type="ARBA" id="ARBA00016807"/>
    </source>
</evidence>
<feature type="domain" description="Myb/SANT-like DNA-binding" evidence="6">
    <location>
        <begin position="12"/>
        <end position="85"/>
    </location>
</feature>
<evidence type="ECO:0000256" key="5">
    <source>
        <dbReference type="ARBA" id="ARBA00025466"/>
    </source>
</evidence>
<organism evidence="7 8">
    <name type="scientific">Ignelater luminosus</name>
    <name type="common">Cucubano</name>
    <name type="synonym">Pyrophorus luminosus</name>
    <dbReference type="NCBI Taxonomy" id="2038154"/>
    <lineage>
        <taxon>Eukaryota</taxon>
        <taxon>Metazoa</taxon>
        <taxon>Ecdysozoa</taxon>
        <taxon>Arthropoda</taxon>
        <taxon>Hexapoda</taxon>
        <taxon>Insecta</taxon>
        <taxon>Pterygota</taxon>
        <taxon>Neoptera</taxon>
        <taxon>Endopterygota</taxon>
        <taxon>Coleoptera</taxon>
        <taxon>Polyphaga</taxon>
        <taxon>Elateriformia</taxon>
        <taxon>Elateroidea</taxon>
        <taxon>Elateridae</taxon>
        <taxon>Agrypninae</taxon>
        <taxon>Pyrophorini</taxon>
        <taxon>Ignelater</taxon>
    </lineage>
</organism>
<comment type="caution">
    <text evidence="7">The sequence shown here is derived from an EMBL/GenBank/DDBJ whole genome shotgun (WGS) entry which is preliminary data.</text>
</comment>
<name>A0A8K0CIF5_IGNLU</name>
<evidence type="ECO:0000313" key="8">
    <source>
        <dbReference type="Proteomes" id="UP000801492"/>
    </source>
</evidence>
<proteinExistence type="predicted"/>
<evidence type="ECO:0000259" key="6">
    <source>
        <dbReference type="Pfam" id="PF13873"/>
    </source>
</evidence>
<dbReference type="OrthoDB" id="6768743at2759"/>
<evidence type="ECO:0000256" key="4">
    <source>
        <dbReference type="ARBA" id="ARBA00023163"/>
    </source>
</evidence>
<keyword evidence="4" id="KW-0804">Transcription</keyword>
<keyword evidence="3" id="KW-0805">Transcription regulation</keyword>
<protein>
    <recommendedName>
        <fullName evidence="2">Regulatory protein zeste</fullName>
    </recommendedName>
</protein>
<accession>A0A8K0CIF5</accession>
<dbReference type="InterPro" id="IPR028002">
    <property type="entry name" value="Myb_DNA-bind_5"/>
</dbReference>
<dbReference type="Pfam" id="PF13873">
    <property type="entry name" value="Myb_DNA-bind_5"/>
    <property type="match status" value="1"/>
</dbReference>
<dbReference type="EMBL" id="VTPC01086095">
    <property type="protein sequence ID" value="KAF2886879.1"/>
    <property type="molecule type" value="Genomic_DNA"/>
</dbReference>
<dbReference type="PANTHER" id="PTHR23098">
    <property type="entry name" value="AGAP001331-PA-RELATED"/>
    <property type="match status" value="1"/>
</dbReference>
<dbReference type="GO" id="GO:0005634">
    <property type="term" value="C:nucleus"/>
    <property type="evidence" value="ECO:0007669"/>
    <property type="project" value="TreeGrafter"/>
</dbReference>
<gene>
    <name evidence="7" type="ORF">ILUMI_19294</name>
</gene>
<dbReference type="Proteomes" id="UP000801492">
    <property type="component" value="Unassembled WGS sequence"/>
</dbReference>
<evidence type="ECO:0000256" key="1">
    <source>
        <dbReference type="ARBA" id="ARBA00011764"/>
    </source>
</evidence>
<dbReference type="PANTHER" id="PTHR23098:SF16">
    <property type="entry name" value="REGULATORY PROTEIN ZESTE"/>
    <property type="match status" value="1"/>
</dbReference>
<dbReference type="AlphaFoldDB" id="A0A8K0CIF5"/>
<sequence length="272" mass="31547">MLKHKSESSRIRGSNFTKEEELSLLNIIAKYKNIVECKNSNKITTKQREEAWINIETEFNSCNRHRTLHQIKRKFDNLKTAARKYACCNKENLNITGGLPSGNLENVVYDKMLEIINNKTVIGLENPYDDDGRSSRVLLVEPTEIVEEQSMVYEPVESTSIQEQLNSIEMDNELLSYPITITQETNECTSSDLTENWATYTPTMLKALKNRKLQVINKPTQKIKEKRTLHDLKVSYLQQKLNNSINDDRRREELHEKQLALLSLEIKQKSGE</sequence>
<comment type="function">
    <text evidence="5">Involved in transvection phenomena (= synapsis-dependent gene expression), where the synaptic pairing of chromosomes carrying genes with which zeste interacts influences the expression of these genes. Zeste binds to DNA and stimulates transcription from a nearby promoter.</text>
</comment>
<evidence type="ECO:0000313" key="7">
    <source>
        <dbReference type="EMBL" id="KAF2886879.1"/>
    </source>
</evidence>
<keyword evidence="8" id="KW-1185">Reference proteome</keyword>